<dbReference type="InterPro" id="IPR001789">
    <property type="entry name" value="Sig_transdc_resp-reg_receiver"/>
</dbReference>
<dbReference type="InterPro" id="IPR039420">
    <property type="entry name" value="WalR-like"/>
</dbReference>
<dbReference type="InterPro" id="IPR036388">
    <property type="entry name" value="WH-like_DNA-bd_sf"/>
</dbReference>
<sequence>MTTPTLFPELVPPEVAKNAASGPVWIIDSEEVRFSLTFALSRNYNVIPFMTHDAFFDSVALDRPGCLITDIGTPELEDGLALQRELAALKSPISIIFLSNDDQVETAVEAMAGGAVDYLLKPVDPARLQHSVDRALALSNQKARKRRIYDLLNSFTPRERQIFEKLCRGLRNSEIAEQLYLSQRTVEVHRAHFSRKMNAKPVSALLYELCLANGDEIL</sequence>
<dbReference type="Pfam" id="PF00072">
    <property type="entry name" value="Response_reg"/>
    <property type="match status" value="1"/>
</dbReference>
<dbReference type="Gene3D" id="3.40.50.2300">
    <property type="match status" value="1"/>
</dbReference>
<dbReference type="EMBL" id="AP018786">
    <property type="protein sequence ID" value="BBF24168.1"/>
    <property type="molecule type" value="Genomic_DNA"/>
</dbReference>
<reference evidence="5 6" key="1">
    <citation type="journal article" date="2018" name="Int. J. Syst. Evol. Microbiol.">
        <title>Mesosutterella multiformis gen. nov., sp. nov., a member of the family Sutterellaceae and Sutterella megalosphaeroides sp. nov., isolated from human faeces.</title>
        <authorList>
            <person name="Sakamoto M."/>
            <person name="Ikeyama N."/>
            <person name="Kunihiro T."/>
            <person name="Iino T."/>
            <person name="Yuki M."/>
            <person name="Ohkuma M."/>
        </authorList>
    </citation>
    <scope>NUCLEOTIDE SEQUENCE [LARGE SCALE GENOMIC DNA]</scope>
    <source>
        <strain evidence="5 6">6FBBBH3</strain>
    </source>
</reference>
<evidence type="ECO:0000256" key="1">
    <source>
        <dbReference type="ARBA" id="ARBA00023125"/>
    </source>
</evidence>
<dbReference type="GO" id="GO:0006355">
    <property type="term" value="P:regulation of DNA-templated transcription"/>
    <property type="evidence" value="ECO:0007669"/>
    <property type="project" value="InterPro"/>
</dbReference>
<gene>
    <name evidence="5" type="ORF">SUTMEG_20590</name>
</gene>
<dbReference type="InterPro" id="IPR000792">
    <property type="entry name" value="Tscrpt_reg_LuxR_C"/>
</dbReference>
<dbReference type="PANTHER" id="PTHR43214">
    <property type="entry name" value="TWO-COMPONENT RESPONSE REGULATOR"/>
    <property type="match status" value="1"/>
</dbReference>
<evidence type="ECO:0000256" key="2">
    <source>
        <dbReference type="PROSITE-ProRule" id="PRU00169"/>
    </source>
</evidence>
<dbReference type="SUPFAM" id="SSF52172">
    <property type="entry name" value="CheY-like"/>
    <property type="match status" value="1"/>
</dbReference>
<evidence type="ECO:0000313" key="5">
    <source>
        <dbReference type="EMBL" id="BBF24168.1"/>
    </source>
</evidence>
<keyword evidence="1 5" id="KW-0238">DNA-binding</keyword>
<dbReference type="AlphaFoldDB" id="A0A2Z6IGC3"/>
<evidence type="ECO:0000259" key="3">
    <source>
        <dbReference type="PROSITE" id="PS50043"/>
    </source>
</evidence>
<dbReference type="PRINTS" id="PR00038">
    <property type="entry name" value="HTHLUXR"/>
</dbReference>
<dbReference type="RefSeq" id="WP_170143917.1">
    <property type="nucleotide sequence ID" value="NZ_AP018786.1"/>
</dbReference>
<dbReference type="PROSITE" id="PS50110">
    <property type="entry name" value="RESPONSE_REGULATORY"/>
    <property type="match status" value="1"/>
</dbReference>
<dbReference type="GO" id="GO:0003677">
    <property type="term" value="F:DNA binding"/>
    <property type="evidence" value="ECO:0007669"/>
    <property type="project" value="UniProtKB-KW"/>
</dbReference>
<dbReference type="GO" id="GO:0000160">
    <property type="term" value="P:phosphorelay signal transduction system"/>
    <property type="evidence" value="ECO:0007669"/>
    <property type="project" value="InterPro"/>
</dbReference>
<keyword evidence="6" id="KW-1185">Reference proteome</keyword>
<organism evidence="5 6">
    <name type="scientific">Sutterella megalosphaeroides</name>
    <dbReference type="NCBI Taxonomy" id="2494234"/>
    <lineage>
        <taxon>Bacteria</taxon>
        <taxon>Pseudomonadati</taxon>
        <taxon>Pseudomonadota</taxon>
        <taxon>Betaproteobacteria</taxon>
        <taxon>Burkholderiales</taxon>
        <taxon>Sutterellaceae</taxon>
        <taxon>Sutterella</taxon>
    </lineage>
</organism>
<dbReference type="PROSITE" id="PS50043">
    <property type="entry name" value="HTH_LUXR_2"/>
    <property type="match status" value="1"/>
</dbReference>
<evidence type="ECO:0000259" key="4">
    <source>
        <dbReference type="PROSITE" id="PS50110"/>
    </source>
</evidence>
<keyword evidence="2" id="KW-0597">Phosphoprotein</keyword>
<dbReference type="PANTHER" id="PTHR43214:SF44">
    <property type="entry name" value="TWO-COMPONENT RESPONSE REGULATOR"/>
    <property type="match status" value="1"/>
</dbReference>
<dbReference type="InterPro" id="IPR011006">
    <property type="entry name" value="CheY-like_superfamily"/>
</dbReference>
<dbReference type="KEGG" id="sutt:SUTMEG_20590"/>
<accession>A0A2Z6IGC3</accession>
<protein>
    <submittedName>
        <fullName evidence="5">DNA-binding response regulator</fullName>
    </submittedName>
</protein>
<dbReference type="SMART" id="SM00421">
    <property type="entry name" value="HTH_LUXR"/>
    <property type="match status" value="1"/>
</dbReference>
<dbReference type="SMART" id="SM00448">
    <property type="entry name" value="REC"/>
    <property type="match status" value="1"/>
</dbReference>
<dbReference type="Pfam" id="PF00196">
    <property type="entry name" value="GerE"/>
    <property type="match status" value="1"/>
</dbReference>
<feature type="modified residue" description="4-aspartylphosphate" evidence="2">
    <location>
        <position position="70"/>
    </location>
</feature>
<evidence type="ECO:0000313" key="6">
    <source>
        <dbReference type="Proteomes" id="UP000271003"/>
    </source>
</evidence>
<dbReference type="CDD" id="cd06170">
    <property type="entry name" value="LuxR_C_like"/>
    <property type="match status" value="1"/>
</dbReference>
<dbReference type="Proteomes" id="UP000271003">
    <property type="component" value="Chromosome"/>
</dbReference>
<feature type="domain" description="HTH luxR-type" evidence="3">
    <location>
        <begin position="148"/>
        <end position="214"/>
    </location>
</feature>
<name>A0A2Z6IGC3_9BURK</name>
<proteinExistence type="predicted"/>
<feature type="domain" description="Response regulatory" evidence="4">
    <location>
        <begin position="23"/>
        <end position="136"/>
    </location>
</feature>
<dbReference type="Gene3D" id="1.10.10.10">
    <property type="entry name" value="Winged helix-like DNA-binding domain superfamily/Winged helix DNA-binding domain"/>
    <property type="match status" value="1"/>
</dbReference>